<reference evidence="1 2" key="1">
    <citation type="submission" date="2024-04" db="EMBL/GenBank/DDBJ databases">
        <title>Tritrichomonas musculus Genome.</title>
        <authorList>
            <person name="Alves-Ferreira E."/>
            <person name="Grigg M."/>
            <person name="Lorenzi H."/>
            <person name="Galac M."/>
        </authorList>
    </citation>
    <scope>NUCLEOTIDE SEQUENCE [LARGE SCALE GENOMIC DNA]</scope>
    <source>
        <strain evidence="1 2">EAF2021</strain>
    </source>
</reference>
<evidence type="ECO:0000313" key="1">
    <source>
        <dbReference type="EMBL" id="KAK8892621.1"/>
    </source>
</evidence>
<gene>
    <name evidence="1" type="ORF">M9Y10_029860</name>
</gene>
<accession>A0ABR2KP58</accession>
<keyword evidence="2" id="KW-1185">Reference proteome</keyword>
<dbReference type="EMBL" id="JAPFFF010000004">
    <property type="protein sequence ID" value="KAK8892621.1"/>
    <property type="molecule type" value="Genomic_DNA"/>
</dbReference>
<dbReference type="Proteomes" id="UP001470230">
    <property type="component" value="Unassembled WGS sequence"/>
</dbReference>
<name>A0ABR2KP58_9EUKA</name>
<protein>
    <submittedName>
        <fullName evidence="1">Uncharacterized protein</fullName>
    </submittedName>
</protein>
<organism evidence="1 2">
    <name type="scientific">Tritrichomonas musculus</name>
    <dbReference type="NCBI Taxonomy" id="1915356"/>
    <lineage>
        <taxon>Eukaryota</taxon>
        <taxon>Metamonada</taxon>
        <taxon>Parabasalia</taxon>
        <taxon>Tritrichomonadida</taxon>
        <taxon>Tritrichomonadidae</taxon>
        <taxon>Tritrichomonas</taxon>
    </lineage>
</organism>
<proteinExistence type="predicted"/>
<comment type="caution">
    <text evidence="1">The sequence shown here is derived from an EMBL/GenBank/DDBJ whole genome shotgun (WGS) entry which is preliminary data.</text>
</comment>
<evidence type="ECO:0000313" key="2">
    <source>
        <dbReference type="Proteomes" id="UP001470230"/>
    </source>
</evidence>
<sequence>MCPNQFGFLVVKSKNHDQKNDSLATNINYCVNDDDGSRSNIINTEQNNYNDTTNKIKSSFNGISSSPNNLTINVLKDEDAKLSNENNNYESSKTSVNISNIIQKQNDDISNFSTYFASIDLITKEHETNKNQKQPRLF</sequence>